<protein>
    <submittedName>
        <fullName evidence="2">Uncharacterized protein</fullName>
    </submittedName>
</protein>
<dbReference type="RefSeq" id="WP_027708013.1">
    <property type="nucleotide sequence ID" value="NZ_JAEVHG010000003.1"/>
</dbReference>
<evidence type="ECO:0000256" key="1">
    <source>
        <dbReference type="SAM" id="MobiDB-lite"/>
    </source>
</evidence>
<accession>A0A4P9VLU8</accession>
<keyword evidence="3" id="KW-1185">Reference proteome</keyword>
<proteinExistence type="predicted"/>
<dbReference type="Proteomes" id="UP000257039">
    <property type="component" value="Unassembled WGS sequence"/>
</dbReference>
<feature type="compositionally biased region" description="Polar residues" evidence="1">
    <location>
        <begin position="91"/>
        <end position="102"/>
    </location>
</feature>
<sequence>MRKGYQGFRKGKKKSQGKGILEAINTDGPHKEWLGMPEYYIHTLTVDGENYNYLSAEQTLEVVVGDMVVFRYEVVGGNRRIDKRSLGKTIDPSQYQSPSDDA</sequence>
<organism evidence="2 3">
    <name type="scientific">Zooshikella ganghwensis</name>
    <dbReference type="NCBI Taxonomy" id="202772"/>
    <lineage>
        <taxon>Bacteria</taxon>
        <taxon>Pseudomonadati</taxon>
        <taxon>Pseudomonadota</taxon>
        <taxon>Gammaproteobacteria</taxon>
        <taxon>Oceanospirillales</taxon>
        <taxon>Zooshikellaceae</taxon>
        <taxon>Zooshikella</taxon>
    </lineage>
</organism>
<dbReference type="EMBL" id="NDXW01000001">
    <property type="protein sequence ID" value="RDH44348.1"/>
    <property type="molecule type" value="Genomic_DNA"/>
</dbReference>
<dbReference type="AlphaFoldDB" id="A0A4P9VLU8"/>
<gene>
    <name evidence="2" type="ORF">B9G39_13345</name>
</gene>
<comment type="caution">
    <text evidence="2">The sequence shown here is derived from an EMBL/GenBank/DDBJ whole genome shotgun (WGS) entry which is preliminary data.</text>
</comment>
<evidence type="ECO:0000313" key="2">
    <source>
        <dbReference type="EMBL" id="RDH44348.1"/>
    </source>
</evidence>
<name>A0A4P9VLU8_9GAMM</name>
<reference evidence="2 3" key="1">
    <citation type="submission" date="2017-04" db="EMBL/GenBank/DDBJ databases">
        <title>Draft genome sequence of Zooshikella ganghwensis VG4 isolated from Red Sea sediments.</title>
        <authorList>
            <person name="Rehman Z."/>
            <person name="Alam I."/>
            <person name="Kamau A."/>
            <person name="Bajic V."/>
            <person name="Leiknes T."/>
        </authorList>
    </citation>
    <scope>NUCLEOTIDE SEQUENCE [LARGE SCALE GENOMIC DNA]</scope>
    <source>
        <strain evidence="2 3">VG4</strain>
    </source>
</reference>
<evidence type="ECO:0000313" key="3">
    <source>
        <dbReference type="Proteomes" id="UP000257039"/>
    </source>
</evidence>
<feature type="region of interest" description="Disordered" evidence="1">
    <location>
        <begin position="83"/>
        <end position="102"/>
    </location>
</feature>